<evidence type="ECO:0000313" key="9">
    <source>
        <dbReference type="EMBL" id="KFJ03593.1"/>
    </source>
</evidence>
<proteinExistence type="inferred from homology"/>
<dbReference type="AlphaFoldDB" id="A0A087E742"/>
<dbReference type="EMBL" id="JGZR01000006">
    <property type="protein sequence ID" value="KFJ03593.1"/>
    <property type="molecule type" value="Genomic_DNA"/>
</dbReference>
<evidence type="ECO:0000256" key="1">
    <source>
        <dbReference type="ARBA" id="ARBA00004651"/>
    </source>
</evidence>
<dbReference type="PANTHER" id="PTHR43744:SF3">
    <property type="entry name" value="LACTOSE TRANSPORT SYSTEM PERMEASE PROTEIN LACG"/>
    <property type="match status" value="1"/>
</dbReference>
<dbReference type="Proteomes" id="UP000029055">
    <property type="component" value="Unassembled WGS sequence"/>
</dbReference>
<keyword evidence="10" id="KW-1185">Reference proteome</keyword>
<evidence type="ECO:0000256" key="6">
    <source>
        <dbReference type="ARBA" id="ARBA00023136"/>
    </source>
</evidence>
<keyword evidence="3" id="KW-1003">Cell membrane</keyword>
<dbReference type="RefSeq" id="WP_024464452.1">
    <property type="nucleotide sequence ID" value="NZ_CP062939.1"/>
</dbReference>
<evidence type="ECO:0000259" key="8">
    <source>
        <dbReference type="PROSITE" id="PS50928"/>
    </source>
</evidence>
<dbReference type="PROSITE" id="PS50928">
    <property type="entry name" value="ABC_TM1"/>
    <property type="match status" value="1"/>
</dbReference>
<dbReference type="OrthoDB" id="61122at2"/>
<evidence type="ECO:0000256" key="2">
    <source>
        <dbReference type="ARBA" id="ARBA00022448"/>
    </source>
</evidence>
<name>A0A087E742_9BIFI</name>
<dbReference type="SUPFAM" id="SSF161098">
    <property type="entry name" value="MetI-like"/>
    <property type="match status" value="1"/>
</dbReference>
<evidence type="ECO:0000256" key="7">
    <source>
        <dbReference type="RuleBase" id="RU363032"/>
    </source>
</evidence>
<dbReference type="GO" id="GO:0055085">
    <property type="term" value="P:transmembrane transport"/>
    <property type="evidence" value="ECO:0007669"/>
    <property type="project" value="InterPro"/>
</dbReference>
<dbReference type="STRING" id="77635.BISU_0064"/>
<evidence type="ECO:0000313" key="10">
    <source>
        <dbReference type="Proteomes" id="UP000029055"/>
    </source>
</evidence>
<comment type="caution">
    <text evidence="9">The sequence shown here is derived from an EMBL/GenBank/DDBJ whole genome shotgun (WGS) entry which is preliminary data.</text>
</comment>
<evidence type="ECO:0000256" key="4">
    <source>
        <dbReference type="ARBA" id="ARBA00022692"/>
    </source>
</evidence>
<dbReference type="GO" id="GO:0005886">
    <property type="term" value="C:plasma membrane"/>
    <property type="evidence" value="ECO:0007669"/>
    <property type="project" value="UniProtKB-SubCell"/>
</dbReference>
<protein>
    <submittedName>
        <fullName evidence="9">ABC transporter permease</fullName>
    </submittedName>
</protein>
<comment type="subcellular location">
    <subcellularLocation>
        <location evidence="1 7">Cell membrane</location>
        <topology evidence="1 7">Multi-pass membrane protein</topology>
    </subcellularLocation>
</comment>
<reference evidence="9 10" key="1">
    <citation type="submission" date="2014-03" db="EMBL/GenBank/DDBJ databases">
        <title>Genomics of Bifidobacteria.</title>
        <authorList>
            <person name="Ventura M."/>
            <person name="Milani C."/>
            <person name="Lugli G.A."/>
        </authorList>
    </citation>
    <scope>NUCLEOTIDE SEQUENCE [LARGE SCALE GENOMIC DNA]</scope>
    <source>
        <strain evidence="9 10">LMG 11597</strain>
    </source>
</reference>
<dbReference type="Pfam" id="PF00528">
    <property type="entry name" value="BPD_transp_1"/>
    <property type="match status" value="1"/>
</dbReference>
<comment type="similarity">
    <text evidence="7">Belongs to the binding-protein-dependent transport system permease family.</text>
</comment>
<feature type="transmembrane region" description="Helical" evidence="7">
    <location>
        <begin position="60"/>
        <end position="84"/>
    </location>
</feature>
<feature type="transmembrane region" description="Helical" evidence="7">
    <location>
        <begin position="96"/>
        <end position="117"/>
    </location>
</feature>
<dbReference type="eggNOG" id="COG0395">
    <property type="taxonomic scope" value="Bacteria"/>
</dbReference>
<keyword evidence="5 7" id="KW-1133">Transmembrane helix</keyword>
<gene>
    <name evidence="9" type="ORF">BISU_0064</name>
</gene>
<sequence>MNLESVAARRAKTIGTWLFAALWVIPLVWVVWRSLRTDGADGYSIANFLSAWHAAPFPRYYLNTILIALGVLAVQVVTSTLAAYAFARLDFRFKNLLFVLYLLQIMIPNEVLIFQNYQTVANLGLVDTMLGIMIPYFFSAFGVFLLRQTFQGVPMELEEAARLDGCNTLQVIWHFYVPLAKPTYVAFGLVSVSHQWSNFLWPLVVTNSPSNRPLSLGMSLFAKTTESSAQWGQLSAATLLVIAPLLVAFFIFQRQFVSSFMMSGIR</sequence>
<feature type="transmembrane region" description="Helical" evidence="7">
    <location>
        <begin position="129"/>
        <end position="146"/>
    </location>
</feature>
<dbReference type="InterPro" id="IPR035906">
    <property type="entry name" value="MetI-like_sf"/>
</dbReference>
<evidence type="ECO:0000256" key="5">
    <source>
        <dbReference type="ARBA" id="ARBA00022989"/>
    </source>
</evidence>
<dbReference type="PANTHER" id="PTHR43744">
    <property type="entry name" value="ABC TRANSPORTER PERMEASE PROTEIN MG189-RELATED-RELATED"/>
    <property type="match status" value="1"/>
</dbReference>
<dbReference type="Gene3D" id="1.10.3720.10">
    <property type="entry name" value="MetI-like"/>
    <property type="match status" value="1"/>
</dbReference>
<dbReference type="InterPro" id="IPR000515">
    <property type="entry name" value="MetI-like"/>
</dbReference>
<feature type="transmembrane region" description="Helical" evidence="7">
    <location>
        <begin position="231"/>
        <end position="252"/>
    </location>
</feature>
<dbReference type="CDD" id="cd06261">
    <property type="entry name" value="TM_PBP2"/>
    <property type="match status" value="1"/>
</dbReference>
<evidence type="ECO:0000256" key="3">
    <source>
        <dbReference type="ARBA" id="ARBA00022475"/>
    </source>
</evidence>
<keyword evidence="4 7" id="KW-0812">Transmembrane</keyword>
<keyword evidence="6 7" id="KW-0472">Membrane</keyword>
<feature type="transmembrane region" description="Helical" evidence="7">
    <location>
        <begin position="12"/>
        <end position="32"/>
    </location>
</feature>
<organism evidence="9 10">
    <name type="scientific">Bifidobacterium subtile</name>
    <dbReference type="NCBI Taxonomy" id="77635"/>
    <lineage>
        <taxon>Bacteria</taxon>
        <taxon>Bacillati</taxon>
        <taxon>Actinomycetota</taxon>
        <taxon>Actinomycetes</taxon>
        <taxon>Bifidobacteriales</taxon>
        <taxon>Bifidobacteriaceae</taxon>
        <taxon>Bifidobacterium</taxon>
    </lineage>
</organism>
<accession>A0A087E742</accession>
<feature type="domain" description="ABC transmembrane type-1" evidence="8">
    <location>
        <begin position="61"/>
        <end position="252"/>
    </location>
</feature>
<keyword evidence="2 7" id="KW-0813">Transport</keyword>